<protein>
    <submittedName>
        <fullName evidence="1">Nicotinamide mononucleotide deamidase-related protein</fullName>
    </submittedName>
</protein>
<sequence>MLAWIISIGNELLIGRVVNTNAAWLAKKLTYLGIKVARIVVVPDDEAEIVGAFREALEKADLVISTGGLGPTPDDITNFAVAKALGVEAVLDETAKRWVEEKYKARGYPSTPERLKMAYIPKGSRPLYNSAGVAPGIWAEAGGKIVVVLPGVPKEMEAIFEEQVEPLLKGRTRLCFAEDSFMLRGVPEADLAPLIRDALRIDERVYVKSHPKGHEVGAPLEEIHIYASAEDCGTAQAIVARAKGFLIDSIRSKFPRAEIS</sequence>
<accession>A0ACC6V1G6</accession>
<name>A0ACC6V1G6_9CREN</name>
<evidence type="ECO:0000313" key="2">
    <source>
        <dbReference type="Proteomes" id="UP000033636"/>
    </source>
</evidence>
<dbReference type="EMBL" id="JZWT02000016">
    <property type="protein sequence ID" value="MFB6490892.1"/>
    <property type="molecule type" value="Genomic_DNA"/>
</dbReference>
<reference evidence="1" key="1">
    <citation type="submission" date="2024-07" db="EMBL/GenBank/DDBJ databases">
        <title>Metagenome and Metagenome-Assembled Genomes of Archaea from a hot spring from the geothermal field of Los Azufres, Mexico.</title>
        <authorList>
            <person name="Marin-Paredes R."/>
            <person name="Martinez-Romero E."/>
            <person name="Servin-Garciduenas L.E."/>
        </authorList>
    </citation>
    <scope>NUCLEOTIDE SEQUENCE</scope>
</reference>
<organism evidence="1 2">
    <name type="scientific">Thermoproteus sp. AZ2</name>
    <dbReference type="NCBI Taxonomy" id="1609232"/>
    <lineage>
        <taxon>Archaea</taxon>
        <taxon>Thermoproteota</taxon>
        <taxon>Thermoprotei</taxon>
        <taxon>Thermoproteales</taxon>
        <taxon>Thermoproteaceae</taxon>
        <taxon>Thermoproteus</taxon>
    </lineage>
</organism>
<evidence type="ECO:0000313" key="1">
    <source>
        <dbReference type="EMBL" id="MFB6490892.1"/>
    </source>
</evidence>
<gene>
    <name evidence="1" type="ORF">TU35_006570</name>
</gene>
<comment type="caution">
    <text evidence="1">The sequence shown here is derived from an EMBL/GenBank/DDBJ whole genome shotgun (WGS) entry which is preliminary data.</text>
</comment>
<proteinExistence type="predicted"/>
<dbReference type="Proteomes" id="UP000033636">
    <property type="component" value="Unassembled WGS sequence"/>
</dbReference>